<gene>
    <name evidence="1" type="ORF">PFY12_14695</name>
</gene>
<evidence type="ECO:0000313" key="2">
    <source>
        <dbReference type="Proteomes" id="UP001210978"/>
    </source>
</evidence>
<protein>
    <submittedName>
        <fullName evidence="1">Uncharacterized protein</fullName>
    </submittedName>
</protein>
<organism evidence="1 2">
    <name type="scientific">Chryseobacterium camelliae</name>
    <dbReference type="NCBI Taxonomy" id="1265445"/>
    <lineage>
        <taxon>Bacteria</taxon>
        <taxon>Pseudomonadati</taxon>
        <taxon>Bacteroidota</taxon>
        <taxon>Flavobacteriia</taxon>
        <taxon>Flavobacteriales</taxon>
        <taxon>Weeksellaceae</taxon>
        <taxon>Chryseobacterium group</taxon>
        <taxon>Chryseobacterium</taxon>
    </lineage>
</organism>
<accession>A0ABY7QKU3</accession>
<sequence>MSTTTKINVAPSSTSGHFITKTKKVINLDNINETFLVEEPAELVTENHTTLIQEEKGLITCQMVYNPFAKMFEKSYD</sequence>
<keyword evidence="2" id="KW-1185">Reference proteome</keyword>
<dbReference type="EMBL" id="CP115859">
    <property type="protein sequence ID" value="WBV60274.1"/>
    <property type="molecule type" value="Genomic_DNA"/>
</dbReference>
<evidence type="ECO:0000313" key="1">
    <source>
        <dbReference type="EMBL" id="WBV60274.1"/>
    </source>
</evidence>
<name>A0ABY7QKU3_9FLAO</name>
<reference evidence="1 2" key="1">
    <citation type="submission" date="2023-01" db="EMBL/GenBank/DDBJ databases">
        <title>Complete genome of Chryseobacterium camelliae VAN22-5A.</title>
        <authorList>
            <person name="Zong G."/>
            <person name="Cao G."/>
        </authorList>
    </citation>
    <scope>NUCLEOTIDE SEQUENCE [LARGE SCALE GENOMIC DNA]</scope>
    <source>
        <strain evidence="1 2">VAN22-5A</strain>
    </source>
</reference>
<proteinExistence type="predicted"/>
<dbReference type="Proteomes" id="UP001210978">
    <property type="component" value="Chromosome"/>
</dbReference>
<dbReference type="RefSeq" id="WP_271148610.1">
    <property type="nucleotide sequence ID" value="NZ_CP115859.1"/>
</dbReference>